<evidence type="ECO:0000256" key="2">
    <source>
        <dbReference type="ARBA" id="ARBA00008982"/>
    </source>
</evidence>
<gene>
    <name evidence="9" type="primary">Bm7966</name>
    <name evidence="9" type="ORF">BM_BM7966</name>
</gene>
<evidence type="ECO:0000256" key="4">
    <source>
        <dbReference type="ARBA" id="ARBA00022679"/>
    </source>
</evidence>
<dbReference type="EC" id="2.7.2.3" evidence="3"/>
<dbReference type="KEGG" id="bmy:BM_BM7966"/>
<evidence type="ECO:0000256" key="6">
    <source>
        <dbReference type="ARBA" id="ARBA00022777"/>
    </source>
</evidence>
<dbReference type="Proteomes" id="UP000006672">
    <property type="component" value="Unassembled WGS sequence"/>
</dbReference>
<dbReference type="InterPro" id="IPR001576">
    <property type="entry name" value="Phosphoglycerate_kinase"/>
</dbReference>
<keyword evidence="6" id="KW-0418">Kinase</keyword>
<comment type="cofactor">
    <cofactor evidence="1">
        <name>Mg(2+)</name>
        <dbReference type="ChEBI" id="CHEBI:18420"/>
    </cofactor>
</comment>
<dbReference type="EMBL" id="CAAKNF010000193">
    <property type="protein sequence ID" value="VIO95124.1"/>
    <property type="molecule type" value="Genomic_DNA"/>
</dbReference>
<reference evidence="10" key="1">
    <citation type="journal article" date="2007" name="Science">
        <title>Draft genome of the filarial nematode parasite Brugia malayi.</title>
        <authorList>
            <person name="Ghedin E."/>
            <person name="Wang S."/>
            <person name="Spiro D."/>
            <person name="Caler E."/>
            <person name="Zhao Q."/>
            <person name="Crabtree J."/>
            <person name="Allen J.E."/>
            <person name="Delcher A.L."/>
            <person name="Guiliano D.B."/>
            <person name="Miranda-Saavedra D."/>
            <person name="Angiuoli S.V."/>
            <person name="Creasy T."/>
            <person name="Amedeo P."/>
            <person name="Haas B."/>
            <person name="El-Sayed N.M."/>
            <person name="Wortman J.R."/>
            <person name="Feldblyum T."/>
            <person name="Tallon L."/>
            <person name="Schatz M."/>
            <person name="Shumway M."/>
            <person name="Koo H."/>
            <person name="Salzberg S.L."/>
            <person name="Schobel S."/>
            <person name="Pertea M."/>
            <person name="Pop M."/>
            <person name="White O."/>
            <person name="Barton G.J."/>
            <person name="Carlow C.K."/>
            <person name="Crawford M.J."/>
            <person name="Daub J."/>
            <person name="Dimmic M.W."/>
            <person name="Estes C.F."/>
            <person name="Foster J.M."/>
            <person name="Ganatra M."/>
            <person name="Gregory W.F."/>
            <person name="Johnson N.M."/>
            <person name="Jin J."/>
            <person name="Komuniecki R."/>
            <person name="Korf I."/>
            <person name="Kumar S."/>
            <person name="Laney S."/>
            <person name="Li B.W."/>
            <person name="Li W."/>
            <person name="Lindblom T.H."/>
            <person name="Lustigman S."/>
            <person name="Ma D."/>
            <person name="Maina C.V."/>
            <person name="Martin D.M."/>
            <person name="McCarter J.P."/>
            <person name="McReynolds L."/>
            <person name="Mitreva M."/>
            <person name="Nutman T.B."/>
            <person name="Parkinson J."/>
            <person name="Peregrin-Alvarez J.M."/>
            <person name="Poole C."/>
            <person name="Ren Q."/>
            <person name="Saunders L."/>
            <person name="Sluder A.E."/>
            <person name="Smith K."/>
            <person name="Stanke M."/>
            <person name="Unnasch T.R."/>
            <person name="Ware J."/>
            <person name="Wei A.D."/>
            <person name="Weil G."/>
            <person name="Williams D.J."/>
            <person name="Zhang Y."/>
            <person name="Williams S.A."/>
            <person name="Fraser-Liggett C."/>
            <person name="Slatko B."/>
            <person name="Blaxter M.L."/>
            <person name="Scott A.L."/>
        </authorList>
    </citation>
    <scope>NUCLEOTIDE SEQUENCE</scope>
    <source>
        <strain evidence="10">FR3</strain>
    </source>
</reference>
<evidence type="ECO:0000313" key="10">
    <source>
        <dbReference type="Proteomes" id="UP000006672"/>
    </source>
</evidence>
<dbReference type="CTD" id="6099166"/>
<name>A0A4E9FFP9_BRUMA</name>
<keyword evidence="10" id="KW-1185">Reference proteome</keyword>
<evidence type="ECO:0000313" key="9">
    <source>
        <dbReference type="EMBL" id="VIO95124.1"/>
    </source>
</evidence>
<comment type="similarity">
    <text evidence="2">Belongs to the phosphoglycerate kinase family.</text>
</comment>
<sequence length="90" mass="10479">MPVSVRILLMYCCFKPTPEFSPLLGFPSKFLRARYGYPIQNSLPQFRYSRWMDLDIGPETAKQFVEVVGRAKTIVWNGLASMFSREQQKL</sequence>
<evidence type="ECO:0000313" key="11">
    <source>
        <dbReference type="WBParaSite" id="Bm7966.1"/>
    </source>
</evidence>
<dbReference type="WBParaSite" id="Bm7966.1">
    <property type="protein sequence ID" value="Bm7966.1"/>
    <property type="gene ID" value="WBGene00228227"/>
</dbReference>
<dbReference type="GeneID" id="6099166"/>
<dbReference type="GO" id="GO:0005524">
    <property type="term" value="F:ATP binding"/>
    <property type="evidence" value="ECO:0007669"/>
    <property type="project" value="UniProtKB-KW"/>
</dbReference>
<dbReference type="RefSeq" id="XP_042935473.1">
    <property type="nucleotide sequence ID" value="XM_043079539.1"/>
</dbReference>
<organism evidence="9">
    <name type="scientific">Brugia malayi</name>
    <name type="common">Filarial nematode worm</name>
    <dbReference type="NCBI Taxonomy" id="6279"/>
    <lineage>
        <taxon>Eukaryota</taxon>
        <taxon>Metazoa</taxon>
        <taxon>Ecdysozoa</taxon>
        <taxon>Nematoda</taxon>
        <taxon>Chromadorea</taxon>
        <taxon>Rhabditida</taxon>
        <taxon>Spirurina</taxon>
        <taxon>Spiruromorpha</taxon>
        <taxon>Filarioidea</taxon>
        <taxon>Onchocercidae</taxon>
        <taxon>Brugia</taxon>
    </lineage>
</organism>
<dbReference type="Pfam" id="PF00162">
    <property type="entry name" value="PGK"/>
    <property type="match status" value="1"/>
</dbReference>
<accession>A0A4E9FFP9</accession>
<dbReference type="AlphaFoldDB" id="A0A4E9FFP9"/>
<dbReference type="InterPro" id="IPR036043">
    <property type="entry name" value="Phosphoglycerate_kinase_sf"/>
</dbReference>
<evidence type="ECO:0000256" key="3">
    <source>
        <dbReference type="ARBA" id="ARBA00013061"/>
    </source>
</evidence>
<dbReference type="SUPFAM" id="SSF53748">
    <property type="entry name" value="Phosphoglycerate kinase"/>
    <property type="match status" value="1"/>
</dbReference>
<dbReference type="OrthoDB" id="2372188at2759"/>
<evidence type="ECO:0000256" key="7">
    <source>
        <dbReference type="ARBA" id="ARBA00022840"/>
    </source>
</evidence>
<evidence type="ECO:0000256" key="5">
    <source>
        <dbReference type="ARBA" id="ARBA00022741"/>
    </source>
</evidence>
<dbReference type="GO" id="GO:0004618">
    <property type="term" value="F:phosphoglycerate kinase activity"/>
    <property type="evidence" value="ECO:0007669"/>
    <property type="project" value="UniProtKB-EC"/>
</dbReference>
<dbReference type="GO" id="GO:0006096">
    <property type="term" value="P:glycolytic process"/>
    <property type="evidence" value="ECO:0007669"/>
    <property type="project" value="UniProtKB-UniPathway"/>
</dbReference>
<dbReference type="UniPathway" id="UPA00109">
    <property type="reaction ID" value="UER00185"/>
</dbReference>
<accession>A0A8L7TIC5</accession>
<keyword evidence="7" id="KW-0067">ATP-binding</keyword>
<keyword evidence="5" id="KW-0547">Nucleotide-binding</keyword>
<dbReference type="InterPro" id="IPR015824">
    <property type="entry name" value="Phosphoglycerate_kinase_N"/>
</dbReference>
<keyword evidence="4" id="KW-0808">Transferase</keyword>
<evidence type="ECO:0000256" key="8">
    <source>
        <dbReference type="ARBA" id="ARBA00022842"/>
    </source>
</evidence>
<reference evidence="11" key="3">
    <citation type="submission" date="2022-04" db="UniProtKB">
        <authorList>
            <consortium name="WormBaseParasite"/>
        </authorList>
    </citation>
    <scope>IDENTIFICATION</scope>
</reference>
<dbReference type="Gene3D" id="3.40.50.1260">
    <property type="entry name" value="Phosphoglycerate kinase, N-terminal domain"/>
    <property type="match status" value="1"/>
</dbReference>
<evidence type="ECO:0000256" key="1">
    <source>
        <dbReference type="ARBA" id="ARBA00001946"/>
    </source>
</evidence>
<proteinExistence type="inferred from homology"/>
<reference evidence="9" key="2">
    <citation type="submission" date="2019-04" db="EMBL/GenBank/DDBJ databases">
        <authorList>
            <person name="Howe K."/>
            <person name="Paulini M."/>
            <person name="Williams G."/>
        </authorList>
    </citation>
    <scope>NUCLEOTIDE SEQUENCE [LARGE SCALE GENOMIC DNA]</scope>
    <source>
        <strain evidence="9">FR3</strain>
    </source>
</reference>
<keyword evidence="8" id="KW-0460">Magnesium</keyword>
<protein>
    <recommendedName>
        <fullName evidence="3">phosphoglycerate kinase</fullName>
        <ecNumber evidence="3">2.7.2.3</ecNumber>
    </recommendedName>
</protein>